<dbReference type="InterPro" id="IPR000845">
    <property type="entry name" value="Nucleoside_phosphorylase_d"/>
</dbReference>
<evidence type="ECO:0000256" key="4">
    <source>
        <dbReference type="ARBA" id="ARBA00022737"/>
    </source>
</evidence>
<evidence type="ECO:0000259" key="8">
    <source>
        <dbReference type="PROSITE" id="PS51272"/>
    </source>
</evidence>
<organism evidence="9 10">
    <name type="scientific">Dysosmobacter segnis</name>
    <dbReference type="NCBI Taxonomy" id="2763042"/>
    <lineage>
        <taxon>Bacteria</taxon>
        <taxon>Bacillati</taxon>
        <taxon>Bacillota</taxon>
        <taxon>Clostridia</taxon>
        <taxon>Eubacteriales</taxon>
        <taxon>Oscillospiraceae</taxon>
        <taxon>Dysosmobacter</taxon>
    </lineage>
</organism>
<dbReference type="NCBIfam" id="TIGR01704">
    <property type="entry name" value="MTA_SAH-Nsdase"/>
    <property type="match status" value="2"/>
</dbReference>
<comment type="pathway">
    <text evidence="1">Amino-acid biosynthesis; L-methionine biosynthesis via salvage pathway; S-methyl-5-thio-alpha-D-ribose 1-phosphate from S-methyl-5'-thioadenosine (hydrolase route): step 1/2.</text>
</comment>
<evidence type="ECO:0000313" key="10">
    <source>
        <dbReference type="Proteomes" id="UP000620327"/>
    </source>
</evidence>
<dbReference type="GO" id="GO:0009164">
    <property type="term" value="P:nucleoside catabolic process"/>
    <property type="evidence" value="ECO:0007669"/>
    <property type="project" value="InterPro"/>
</dbReference>
<evidence type="ECO:0000256" key="3">
    <source>
        <dbReference type="ARBA" id="ARBA00022605"/>
    </source>
</evidence>
<evidence type="ECO:0000256" key="6">
    <source>
        <dbReference type="ARBA" id="ARBA00023167"/>
    </source>
</evidence>
<sequence length="714" mass="74749">MNRFFQKTLSLMLVIVMTVSLGVSAAAADQTGAAQAEGPLGIVSAMSVELNALVEATKISKTEEIAGNTFYEGVLNGVDVVLVKAGIGKVLAASCAETLIDTYHVGGIVFTGIAGGVGDDVNVMDMVIATELVQHDYGTETNSGFEWNGKAGSNQETGMIPVDESLSKIAYDSACTVLGAEKVHQGVIATGDQFISSESYVKELQTKFNALACEMEGASVARVADEFHVPCAILRCMSDKADGIAHDTYAFNYTEASNTSASVVKEMLNTIAKDRVALPAAKDVAAKDTTPRTAIISAMSVELKALVDAADIQKETVIGSKTYYVGKLNGEDVVLVQAGVGKVLSANYTAALLNNFTVKGVVFTGIAGGVGDDVNVMDMVIGTSLVQHDYGTETNNGFVWNGEAGSNQETGMIPVDGTLSKIAYNAACDVLGSAKVHQGVIATGDQFISSESYVKELQTKFDALACEMEGASVARVCDQFGVPCAILRCMSDKADGIAHDTYAFNYTEASNTSASVVQEMMKTLSTTLPFTDVKNTDWCFSEVARVYADGIMGGTSNTTFSPAGTLTRGQVVAMLYRMAGSPAVTANTTGFSDVDNGAYYADAVKWASGKEIVGGYADGTFAPNRAITREQLAAILYRYAKANGADISVGEDTNLLSYKDFQSVGQYAVPALQWAVGSGLIGGTTNATLSPKGTATRAQAAVILVRFVGMTAAK</sequence>
<feature type="domain" description="SLH" evidence="8">
    <location>
        <begin position="587"/>
        <end position="650"/>
    </location>
</feature>
<evidence type="ECO:0000313" key="9">
    <source>
        <dbReference type="EMBL" id="MBC5769878.1"/>
    </source>
</evidence>
<dbReference type="RefSeq" id="WP_187014228.1">
    <property type="nucleotide sequence ID" value="NZ_JACOQI010000004.1"/>
</dbReference>
<evidence type="ECO:0000256" key="2">
    <source>
        <dbReference type="ARBA" id="ARBA00011974"/>
    </source>
</evidence>
<feature type="chain" id="PRO_5039343537" description="adenosylhomocysteine nucleosidase" evidence="7">
    <location>
        <begin position="26"/>
        <end position="714"/>
    </location>
</feature>
<feature type="signal peptide" evidence="7">
    <location>
        <begin position="1"/>
        <end position="25"/>
    </location>
</feature>
<dbReference type="InterPro" id="IPR010049">
    <property type="entry name" value="MTA_SAH_Nsdase"/>
</dbReference>
<dbReference type="Pfam" id="PF00395">
    <property type="entry name" value="SLH"/>
    <property type="match status" value="3"/>
</dbReference>
<feature type="domain" description="SLH" evidence="8">
    <location>
        <begin position="526"/>
        <end position="586"/>
    </location>
</feature>
<dbReference type="Proteomes" id="UP000620327">
    <property type="component" value="Unassembled WGS sequence"/>
</dbReference>
<keyword evidence="3" id="KW-0028">Amino-acid biosynthesis</keyword>
<protein>
    <recommendedName>
        <fullName evidence="2">adenosylhomocysteine nucleosidase</fullName>
        <ecNumber evidence="2">3.2.2.9</ecNumber>
    </recommendedName>
</protein>
<dbReference type="GO" id="GO:0008782">
    <property type="term" value="F:adenosylhomocysteine nucleosidase activity"/>
    <property type="evidence" value="ECO:0007669"/>
    <property type="project" value="UniProtKB-EC"/>
</dbReference>
<evidence type="ECO:0000256" key="1">
    <source>
        <dbReference type="ARBA" id="ARBA00004945"/>
    </source>
</evidence>
<dbReference type="EC" id="3.2.2.9" evidence="2"/>
<dbReference type="PANTHER" id="PTHR46832">
    <property type="entry name" value="5'-METHYLTHIOADENOSINE/S-ADENOSYLHOMOCYSTEINE NUCLEOSIDASE"/>
    <property type="match status" value="1"/>
</dbReference>
<keyword evidence="9" id="KW-0326">Glycosidase</keyword>
<dbReference type="PROSITE" id="PS51272">
    <property type="entry name" value="SLH"/>
    <property type="match status" value="3"/>
</dbReference>
<dbReference type="GO" id="GO:0019509">
    <property type="term" value="P:L-methionine salvage from methylthioadenosine"/>
    <property type="evidence" value="ECO:0007669"/>
    <property type="project" value="InterPro"/>
</dbReference>
<dbReference type="AlphaFoldDB" id="A0A923MGF3"/>
<name>A0A923MGF3_9FIRM</name>
<keyword evidence="7" id="KW-0732">Signal</keyword>
<dbReference type="PANTHER" id="PTHR46832:SF1">
    <property type="entry name" value="5'-METHYLTHIOADENOSINE_S-ADENOSYLHOMOCYSTEINE NUCLEOSIDASE"/>
    <property type="match status" value="1"/>
</dbReference>
<proteinExistence type="predicted"/>
<keyword evidence="5 9" id="KW-0378">Hydrolase</keyword>
<feature type="domain" description="SLH" evidence="8">
    <location>
        <begin position="655"/>
        <end position="714"/>
    </location>
</feature>
<keyword evidence="4" id="KW-0677">Repeat</keyword>
<reference evidence="9" key="1">
    <citation type="submission" date="2020-08" db="EMBL/GenBank/DDBJ databases">
        <title>Genome public.</title>
        <authorList>
            <person name="Liu C."/>
            <person name="Sun Q."/>
        </authorList>
    </citation>
    <scope>NUCLEOTIDE SEQUENCE</scope>
    <source>
        <strain evidence="9">BX15</strain>
    </source>
</reference>
<accession>A0A923MGF3</accession>
<dbReference type="GO" id="GO:0008930">
    <property type="term" value="F:methylthioadenosine nucleosidase activity"/>
    <property type="evidence" value="ECO:0007669"/>
    <property type="project" value="InterPro"/>
</dbReference>
<dbReference type="GO" id="GO:0019284">
    <property type="term" value="P:L-methionine salvage from S-adenosylmethionine"/>
    <property type="evidence" value="ECO:0007669"/>
    <property type="project" value="TreeGrafter"/>
</dbReference>
<dbReference type="Gene3D" id="3.40.50.1580">
    <property type="entry name" value="Nucleoside phosphorylase domain"/>
    <property type="match status" value="2"/>
</dbReference>
<dbReference type="CDD" id="cd09008">
    <property type="entry name" value="MTAN"/>
    <property type="match status" value="2"/>
</dbReference>
<gene>
    <name evidence="9" type="ORF">H8Z83_05995</name>
</gene>
<dbReference type="SUPFAM" id="SSF53167">
    <property type="entry name" value="Purine and uridine phosphorylases"/>
    <property type="match status" value="2"/>
</dbReference>
<keyword evidence="6" id="KW-0486">Methionine biosynthesis</keyword>
<dbReference type="InterPro" id="IPR035994">
    <property type="entry name" value="Nucleoside_phosphorylase_sf"/>
</dbReference>
<evidence type="ECO:0000256" key="5">
    <source>
        <dbReference type="ARBA" id="ARBA00022801"/>
    </source>
</evidence>
<comment type="caution">
    <text evidence="9">The sequence shown here is derived from an EMBL/GenBank/DDBJ whole genome shotgun (WGS) entry which is preliminary data.</text>
</comment>
<keyword evidence="10" id="KW-1185">Reference proteome</keyword>
<dbReference type="GO" id="GO:0005829">
    <property type="term" value="C:cytosol"/>
    <property type="evidence" value="ECO:0007669"/>
    <property type="project" value="TreeGrafter"/>
</dbReference>
<dbReference type="InterPro" id="IPR001119">
    <property type="entry name" value="SLH_dom"/>
</dbReference>
<evidence type="ECO:0000256" key="7">
    <source>
        <dbReference type="SAM" id="SignalP"/>
    </source>
</evidence>
<dbReference type="Pfam" id="PF01048">
    <property type="entry name" value="PNP_UDP_1"/>
    <property type="match status" value="2"/>
</dbReference>
<dbReference type="EMBL" id="JACOQI010000004">
    <property type="protein sequence ID" value="MBC5769878.1"/>
    <property type="molecule type" value="Genomic_DNA"/>
</dbReference>
<dbReference type="NCBIfam" id="NF004079">
    <property type="entry name" value="PRK05584.1"/>
    <property type="match status" value="2"/>
</dbReference>